<protein>
    <submittedName>
        <fullName evidence="16">Uncharacterized protein</fullName>
    </submittedName>
</protein>
<dbReference type="PANTHER" id="PTHR24372">
    <property type="entry name" value="GLYCOPROTEIN HORMONE RECEPTOR"/>
    <property type="match status" value="1"/>
</dbReference>
<evidence type="ECO:0000259" key="14">
    <source>
        <dbReference type="PROSITE" id="PS50262"/>
    </source>
</evidence>
<evidence type="ECO:0000256" key="10">
    <source>
        <dbReference type="ARBA" id="ARBA00023157"/>
    </source>
</evidence>
<evidence type="ECO:0000313" key="16">
    <source>
        <dbReference type="EMBL" id="CAH3189222.1"/>
    </source>
</evidence>
<dbReference type="Gene3D" id="2.60.40.10">
    <property type="entry name" value="Immunoglobulins"/>
    <property type="match status" value="1"/>
</dbReference>
<evidence type="ECO:0000256" key="2">
    <source>
        <dbReference type="ARBA" id="ARBA00022475"/>
    </source>
</evidence>
<dbReference type="InterPro" id="IPR000276">
    <property type="entry name" value="GPCR_Rhodpsn"/>
</dbReference>
<dbReference type="InterPro" id="IPR036179">
    <property type="entry name" value="Ig-like_dom_sf"/>
</dbReference>
<dbReference type="Pfam" id="PF13895">
    <property type="entry name" value="Ig_2"/>
    <property type="match status" value="1"/>
</dbReference>
<dbReference type="EMBL" id="CALNXK010000695">
    <property type="protein sequence ID" value="CAH3189222.1"/>
    <property type="molecule type" value="Genomic_DNA"/>
</dbReference>
<keyword evidence="3" id="KW-0433">Leucine-rich repeat</keyword>
<keyword evidence="11" id="KW-0675">Receptor</keyword>
<dbReference type="SMART" id="SM00369">
    <property type="entry name" value="LRR_TYP"/>
    <property type="match status" value="5"/>
</dbReference>
<evidence type="ECO:0000256" key="8">
    <source>
        <dbReference type="ARBA" id="ARBA00023040"/>
    </source>
</evidence>
<feature type="domain" description="Ig-like" evidence="15">
    <location>
        <begin position="38"/>
        <end position="112"/>
    </location>
</feature>
<evidence type="ECO:0000256" key="5">
    <source>
        <dbReference type="ARBA" id="ARBA00022729"/>
    </source>
</evidence>
<comment type="subcellular location">
    <subcellularLocation>
        <location evidence="1">Cell membrane</location>
        <topology evidence="1">Multi-pass membrane protein</topology>
    </subcellularLocation>
</comment>
<dbReference type="InterPro" id="IPR017452">
    <property type="entry name" value="GPCR_Rhodpsn_7TM"/>
</dbReference>
<comment type="caution">
    <text evidence="16">The sequence shown here is derived from an EMBL/GenBank/DDBJ whole genome shotgun (WGS) entry which is preliminary data.</text>
</comment>
<keyword evidence="12" id="KW-0807">Transducer</keyword>
<organism evidence="16 17">
    <name type="scientific">Porites lobata</name>
    <dbReference type="NCBI Taxonomy" id="104759"/>
    <lineage>
        <taxon>Eukaryota</taxon>
        <taxon>Metazoa</taxon>
        <taxon>Cnidaria</taxon>
        <taxon>Anthozoa</taxon>
        <taxon>Hexacorallia</taxon>
        <taxon>Scleractinia</taxon>
        <taxon>Fungiina</taxon>
        <taxon>Poritidae</taxon>
        <taxon>Porites</taxon>
    </lineage>
</organism>
<dbReference type="PROSITE" id="PS50835">
    <property type="entry name" value="IG_LIKE"/>
    <property type="match status" value="1"/>
</dbReference>
<dbReference type="PRINTS" id="PR00237">
    <property type="entry name" value="GPCRRHODOPSN"/>
</dbReference>
<feature type="transmembrane region" description="Helical" evidence="13">
    <location>
        <begin position="437"/>
        <end position="458"/>
    </location>
</feature>
<keyword evidence="2" id="KW-1003">Cell membrane</keyword>
<evidence type="ECO:0000256" key="7">
    <source>
        <dbReference type="ARBA" id="ARBA00022989"/>
    </source>
</evidence>
<sequence>MLVEIVRGWRWLQTNPYQEGPGFKARYVGRQMQNGDSPQFLEPMQEVTVSGYVTTLWCQAQGSPAPVITWMKNETVLQNTTSVTYEQQRDAQGVYKCMASNLFGATQQNTLRVYRQACSTKCYCQMLEARPFWMKAECHYQDLTVAPFDIPRAVKYLLCTYLYLRGGIPAGLFINSTNLQYLSMQNTRLENLTKSVFLGLQNLKIFNLKDNRLSQLSGTVFKGLEELKTLGKGKNRMIFLKVSERLMLTLMLVDKESHIESRAKTGLRAIVTFLLCESEGISSIKFCITLPSLCFSNFQSNKLLKLQQPIFKDLKNLKRLDLSHNQISELPRNIFADLKGLEHLFLNNNKINQLHGDIFHGLQNLERLYLQGNLLKALPLEVFAGLRNLKYLKLDSFSLCCYATRVLKHVDCEYPLSAQESFSSCNRMIEDSGPRKIIWLLGVLAVLGNLAVIAWRLIRRDDHPVQTCLLTNLAVSDFLMGVYLMIVAIQDQIWAGAYFNFDLTWRSGTLCKLAGALSVLSSEVSVLMLTVITADRLISIVFTFSCRRLTLKEVTLFAQPSGSSEPVIAVVPTNDLPYFYNEDRQYGFYGRSSVCLPLQLSSERLAGWEYSVAIFIALNLTAFLFIMTAYIAIIFKVFKSQQRINAHGESKTNNSLNRESALARRVFAIILTDFSCWIPVIILSILALVGKFNDPDGTAHVWCLLRLSCRLIHQLIQCSTRFLHRR</sequence>
<accession>A0ABN8SFU1</accession>
<dbReference type="InterPro" id="IPR032675">
    <property type="entry name" value="LRR_dom_sf"/>
</dbReference>
<evidence type="ECO:0000256" key="3">
    <source>
        <dbReference type="ARBA" id="ARBA00022614"/>
    </source>
</evidence>
<dbReference type="InterPro" id="IPR013783">
    <property type="entry name" value="Ig-like_fold"/>
</dbReference>
<keyword evidence="4 13" id="KW-0812">Transmembrane</keyword>
<evidence type="ECO:0000259" key="15">
    <source>
        <dbReference type="PROSITE" id="PS50835"/>
    </source>
</evidence>
<reference evidence="16 17" key="1">
    <citation type="submission" date="2022-05" db="EMBL/GenBank/DDBJ databases">
        <authorList>
            <consortium name="Genoscope - CEA"/>
            <person name="William W."/>
        </authorList>
    </citation>
    <scope>NUCLEOTIDE SEQUENCE [LARGE SCALE GENOMIC DNA]</scope>
</reference>
<dbReference type="Proteomes" id="UP001159405">
    <property type="component" value="Unassembled WGS sequence"/>
</dbReference>
<keyword evidence="6" id="KW-0677">Repeat</keyword>
<feature type="transmembrane region" description="Helical" evidence="13">
    <location>
        <begin position="478"/>
        <end position="501"/>
    </location>
</feature>
<evidence type="ECO:0000313" key="17">
    <source>
        <dbReference type="Proteomes" id="UP001159405"/>
    </source>
</evidence>
<evidence type="ECO:0000256" key="6">
    <source>
        <dbReference type="ARBA" id="ARBA00022737"/>
    </source>
</evidence>
<dbReference type="InterPro" id="IPR007110">
    <property type="entry name" value="Ig-like_dom"/>
</dbReference>
<feature type="transmembrane region" description="Helical" evidence="13">
    <location>
        <begin position="610"/>
        <end position="635"/>
    </location>
</feature>
<evidence type="ECO:0000256" key="13">
    <source>
        <dbReference type="SAM" id="Phobius"/>
    </source>
</evidence>
<keyword evidence="7 13" id="KW-1133">Transmembrane helix</keyword>
<dbReference type="InterPro" id="IPR003591">
    <property type="entry name" value="Leu-rich_rpt_typical-subtyp"/>
</dbReference>
<dbReference type="CDD" id="cd00096">
    <property type="entry name" value="Ig"/>
    <property type="match status" value="1"/>
</dbReference>
<keyword evidence="5" id="KW-0732">Signal</keyword>
<dbReference type="SUPFAM" id="SSF81321">
    <property type="entry name" value="Family A G protein-coupled receptor-like"/>
    <property type="match status" value="1"/>
</dbReference>
<keyword evidence="9 13" id="KW-0472">Membrane</keyword>
<dbReference type="PROSITE" id="PS51450">
    <property type="entry name" value="LRR"/>
    <property type="match status" value="1"/>
</dbReference>
<keyword evidence="17" id="KW-1185">Reference proteome</keyword>
<dbReference type="PANTHER" id="PTHR24372:SF77">
    <property type="entry name" value="G-PROTEIN COUPLED RECEPTORS FAMILY 1 PROFILE DOMAIN-CONTAINING PROTEIN"/>
    <property type="match status" value="1"/>
</dbReference>
<evidence type="ECO:0000256" key="4">
    <source>
        <dbReference type="ARBA" id="ARBA00022692"/>
    </source>
</evidence>
<dbReference type="Gene3D" id="1.20.1070.10">
    <property type="entry name" value="Rhodopsin 7-helix transmembrane proteins"/>
    <property type="match status" value="1"/>
</dbReference>
<dbReference type="SMART" id="SM00365">
    <property type="entry name" value="LRR_SD22"/>
    <property type="match status" value="5"/>
</dbReference>
<feature type="domain" description="G-protein coupled receptors family 1 profile" evidence="14">
    <location>
        <begin position="448"/>
        <end position="724"/>
    </location>
</feature>
<dbReference type="PROSITE" id="PS50262">
    <property type="entry name" value="G_PROTEIN_RECEP_F1_2"/>
    <property type="match status" value="1"/>
</dbReference>
<dbReference type="Pfam" id="PF00001">
    <property type="entry name" value="7tm_1"/>
    <property type="match status" value="1"/>
</dbReference>
<dbReference type="InterPro" id="IPR001611">
    <property type="entry name" value="Leu-rich_rpt"/>
</dbReference>
<keyword evidence="8" id="KW-0297">G-protein coupled receptor</keyword>
<gene>
    <name evidence="16" type="ORF">PLOB_00042594</name>
</gene>
<evidence type="ECO:0000256" key="1">
    <source>
        <dbReference type="ARBA" id="ARBA00004651"/>
    </source>
</evidence>
<keyword evidence="10" id="KW-1015">Disulfide bond</keyword>
<proteinExistence type="predicted"/>
<evidence type="ECO:0000256" key="11">
    <source>
        <dbReference type="ARBA" id="ARBA00023170"/>
    </source>
</evidence>
<dbReference type="Pfam" id="PF13855">
    <property type="entry name" value="LRR_8"/>
    <property type="match status" value="2"/>
</dbReference>
<evidence type="ECO:0000256" key="12">
    <source>
        <dbReference type="ARBA" id="ARBA00023224"/>
    </source>
</evidence>
<evidence type="ECO:0000256" key="9">
    <source>
        <dbReference type="ARBA" id="ARBA00023136"/>
    </source>
</evidence>
<name>A0ABN8SFU1_9CNID</name>
<dbReference type="SUPFAM" id="SSF52058">
    <property type="entry name" value="L domain-like"/>
    <property type="match status" value="1"/>
</dbReference>
<dbReference type="SUPFAM" id="SSF48726">
    <property type="entry name" value="Immunoglobulin"/>
    <property type="match status" value="1"/>
</dbReference>
<dbReference type="Gene3D" id="3.80.10.10">
    <property type="entry name" value="Ribonuclease Inhibitor"/>
    <property type="match status" value="2"/>
</dbReference>
<feature type="transmembrane region" description="Helical" evidence="13">
    <location>
        <begin position="666"/>
        <end position="689"/>
    </location>
</feature>